<evidence type="ECO:0000259" key="1">
    <source>
        <dbReference type="Pfam" id="PF24032"/>
    </source>
</evidence>
<name>A0A4V2WMM6_9BACL</name>
<dbReference type="InterPro" id="IPR056937">
    <property type="entry name" value="YqbQ/XkdQ"/>
</dbReference>
<protein>
    <submittedName>
        <fullName evidence="2">Phage portal protein</fullName>
    </submittedName>
</protein>
<proteinExistence type="predicted"/>
<reference evidence="2 3" key="1">
    <citation type="submission" date="2019-03" db="EMBL/GenBank/DDBJ databases">
        <authorList>
            <person name="Kim M.K.M."/>
        </authorList>
    </citation>
    <scope>NUCLEOTIDE SEQUENCE [LARGE SCALE GENOMIC DNA]</scope>
    <source>
        <strain evidence="2 3">18JY21-1</strain>
    </source>
</reference>
<dbReference type="Proteomes" id="UP000295418">
    <property type="component" value="Unassembled WGS sequence"/>
</dbReference>
<dbReference type="AlphaFoldDB" id="A0A4V2WMM6"/>
<dbReference type="OrthoDB" id="2651947at2"/>
<dbReference type="Pfam" id="PF24032">
    <property type="entry name" value="YQBQ"/>
    <property type="match status" value="1"/>
</dbReference>
<feature type="domain" description="YqbQ/XkdQ" evidence="1">
    <location>
        <begin position="55"/>
        <end position="324"/>
    </location>
</feature>
<gene>
    <name evidence="2" type="ORF">E0485_23035</name>
</gene>
<dbReference type="EMBL" id="SKFG01000043">
    <property type="protein sequence ID" value="TCZ70965.1"/>
    <property type="molecule type" value="Genomic_DNA"/>
</dbReference>
<dbReference type="RefSeq" id="WP_132420401.1">
    <property type="nucleotide sequence ID" value="NZ_SKFG01000043.1"/>
</dbReference>
<comment type="caution">
    <text evidence="2">The sequence shown here is derived from an EMBL/GenBank/DDBJ whole genome shotgun (WGS) entry which is preliminary data.</text>
</comment>
<evidence type="ECO:0000313" key="2">
    <source>
        <dbReference type="EMBL" id="TCZ70965.1"/>
    </source>
</evidence>
<sequence length="340" mass="38001">MITPGGNRYEVVLQDKYYMRELIEDLSLEESLDEIAYRSNVKMAVTPDFPIIGPGQEIRVSGIEFDGKNMVYLLNPGVVWSCDSSNTGFKHINVTVYDRTIYLSKSEDEKLMAAGQTASQRLKQYAADWNIPIAKIPDTQIPLGRSMYRTRSIYAMMQADLKETATKGGKLYRPRMTPAGLELFEIGSNATVWVLDIEQNVENISQMRTLEDVVTQVKVLGTDQKLSGSPNDEVPAPIIAIEKGDTERYGTLQKIIQDDKINTVAEARKAAANMLTGIQETFTMTAIDINTIRAGDKVILSGMELIVTSVLHELGNPGHMTLELASLDYVRRRYFMDGPF</sequence>
<accession>A0A4V2WMM6</accession>
<keyword evidence="3" id="KW-1185">Reference proteome</keyword>
<evidence type="ECO:0000313" key="3">
    <source>
        <dbReference type="Proteomes" id="UP000295418"/>
    </source>
</evidence>
<organism evidence="2 3">
    <name type="scientific">Paenibacillus albiflavus</name>
    <dbReference type="NCBI Taxonomy" id="2545760"/>
    <lineage>
        <taxon>Bacteria</taxon>
        <taxon>Bacillati</taxon>
        <taxon>Bacillota</taxon>
        <taxon>Bacilli</taxon>
        <taxon>Bacillales</taxon>
        <taxon>Paenibacillaceae</taxon>
        <taxon>Paenibacillus</taxon>
    </lineage>
</organism>